<evidence type="ECO:0000313" key="3">
    <source>
        <dbReference type="Proteomes" id="UP001253595"/>
    </source>
</evidence>
<feature type="transmembrane region" description="Helical" evidence="1">
    <location>
        <begin position="64"/>
        <end position="82"/>
    </location>
</feature>
<organism evidence="2 3">
    <name type="scientific">Cellvibrio fibrivorans</name>
    <dbReference type="NCBI Taxonomy" id="126350"/>
    <lineage>
        <taxon>Bacteria</taxon>
        <taxon>Pseudomonadati</taxon>
        <taxon>Pseudomonadota</taxon>
        <taxon>Gammaproteobacteria</taxon>
        <taxon>Cellvibrionales</taxon>
        <taxon>Cellvibrionaceae</taxon>
        <taxon>Cellvibrio</taxon>
    </lineage>
</organism>
<gene>
    <name evidence="2" type="ORF">J2X05_003123</name>
</gene>
<evidence type="ECO:0000256" key="1">
    <source>
        <dbReference type="SAM" id="Phobius"/>
    </source>
</evidence>
<dbReference type="InterPro" id="IPR018643">
    <property type="entry name" value="DUF2069_membrane"/>
</dbReference>
<name>A0ABU1V0Y0_9GAMM</name>
<feature type="transmembrane region" description="Helical" evidence="1">
    <location>
        <begin position="116"/>
        <end position="136"/>
    </location>
</feature>
<keyword evidence="1" id="KW-0812">Transmembrane</keyword>
<sequence length="150" mass="17480">MTNTPEHNDLSAGEKPKKVIVITDADSVVLHKKLRIGRFIVRASYISLLVLFSLLNIINENGKLALWLLQIIPLLIFIPALLRETHRTYSWLCFVALMYFAAIIPLLMSRWLWSDWLITLLVSAMFMAAMMTSRWLQYWNYYLSTKTQNS</sequence>
<dbReference type="Pfam" id="PF09842">
    <property type="entry name" value="DUF2069"/>
    <property type="match status" value="1"/>
</dbReference>
<accession>A0ABU1V0Y0</accession>
<dbReference type="RefSeq" id="WP_310073982.1">
    <property type="nucleotide sequence ID" value="NZ_JAVDVX010000005.1"/>
</dbReference>
<keyword evidence="1" id="KW-1133">Transmembrane helix</keyword>
<proteinExistence type="predicted"/>
<comment type="caution">
    <text evidence="2">The sequence shown here is derived from an EMBL/GenBank/DDBJ whole genome shotgun (WGS) entry which is preliminary data.</text>
</comment>
<evidence type="ECO:0000313" key="2">
    <source>
        <dbReference type="EMBL" id="MDR7091097.1"/>
    </source>
</evidence>
<dbReference type="Proteomes" id="UP001253595">
    <property type="component" value="Unassembled WGS sequence"/>
</dbReference>
<feature type="transmembrane region" description="Helical" evidence="1">
    <location>
        <begin position="39"/>
        <end position="58"/>
    </location>
</feature>
<keyword evidence="1" id="KW-0472">Membrane</keyword>
<feature type="transmembrane region" description="Helical" evidence="1">
    <location>
        <begin position="89"/>
        <end position="110"/>
    </location>
</feature>
<protein>
    <submittedName>
        <fullName evidence="2">Membrane protein</fullName>
    </submittedName>
</protein>
<dbReference type="EMBL" id="JAVDVX010000005">
    <property type="protein sequence ID" value="MDR7091097.1"/>
    <property type="molecule type" value="Genomic_DNA"/>
</dbReference>
<keyword evidence="3" id="KW-1185">Reference proteome</keyword>
<reference evidence="2 3" key="1">
    <citation type="submission" date="2023-07" db="EMBL/GenBank/DDBJ databases">
        <title>Sorghum-associated microbial communities from plants grown in Nebraska, USA.</title>
        <authorList>
            <person name="Schachtman D."/>
        </authorList>
    </citation>
    <scope>NUCLEOTIDE SEQUENCE [LARGE SCALE GENOMIC DNA]</scope>
    <source>
        <strain evidence="2 3">BE190</strain>
    </source>
</reference>